<protein>
    <submittedName>
        <fullName evidence="2">Uncharacterized protein</fullName>
    </submittedName>
</protein>
<dbReference type="AlphaFoldDB" id="A0A0F8WMF8"/>
<gene>
    <name evidence="2" type="ORF">AOCH_000307</name>
</gene>
<organism evidence="2 3">
    <name type="scientific">Aspergillus ochraceoroseus</name>
    <dbReference type="NCBI Taxonomy" id="138278"/>
    <lineage>
        <taxon>Eukaryota</taxon>
        <taxon>Fungi</taxon>
        <taxon>Dikarya</taxon>
        <taxon>Ascomycota</taxon>
        <taxon>Pezizomycotina</taxon>
        <taxon>Eurotiomycetes</taxon>
        <taxon>Eurotiomycetidae</taxon>
        <taxon>Eurotiales</taxon>
        <taxon>Aspergillaceae</taxon>
        <taxon>Aspergillus</taxon>
        <taxon>Aspergillus subgen. Nidulantes</taxon>
    </lineage>
</organism>
<evidence type="ECO:0000313" key="3">
    <source>
        <dbReference type="Proteomes" id="UP000034947"/>
    </source>
</evidence>
<evidence type="ECO:0000313" key="2">
    <source>
        <dbReference type="EMBL" id="KKK18905.1"/>
    </source>
</evidence>
<keyword evidence="3" id="KW-1185">Reference proteome</keyword>
<sequence length="69" mass="7468">MAEVNNTQEEKHGVSVALDEGTKVGTMHGESAQEPGAKTKAVHSAELFAAINETKIERWSKTSLHLYCA</sequence>
<dbReference type="VEuPathDB" id="FungiDB:P175DRAFT_0435429"/>
<evidence type="ECO:0000256" key="1">
    <source>
        <dbReference type="SAM" id="MobiDB-lite"/>
    </source>
</evidence>
<dbReference type="EMBL" id="JYKN01001813">
    <property type="protein sequence ID" value="KKK18905.1"/>
    <property type="molecule type" value="Genomic_DNA"/>
</dbReference>
<feature type="region of interest" description="Disordered" evidence="1">
    <location>
        <begin position="1"/>
        <end position="38"/>
    </location>
</feature>
<reference evidence="2 3" key="1">
    <citation type="submission" date="2015-02" db="EMBL/GenBank/DDBJ databases">
        <title>Draft Genome Sequences of Two Closely-Related Aflatoxigenic Aspergillus Species Obtained from the Cote d'Ivoire.</title>
        <authorList>
            <person name="Moore G.G."/>
            <person name="Beltz S.B."/>
            <person name="Mack B.M."/>
        </authorList>
    </citation>
    <scope>NUCLEOTIDE SEQUENCE [LARGE SCALE GENOMIC DNA]</scope>
    <source>
        <strain evidence="2 3">SRRC1432</strain>
    </source>
</reference>
<accession>A0A0F8WMF8</accession>
<proteinExistence type="predicted"/>
<comment type="caution">
    <text evidence="2">The sequence shown here is derived from an EMBL/GenBank/DDBJ whole genome shotgun (WGS) entry which is preliminary data.</text>
</comment>
<name>A0A0F8WMF8_9EURO</name>
<dbReference type="Proteomes" id="UP000034947">
    <property type="component" value="Unassembled WGS sequence"/>
</dbReference>